<dbReference type="InterPro" id="IPR001279">
    <property type="entry name" value="Metallo-B-lactamas"/>
</dbReference>
<evidence type="ECO:0000313" key="2">
    <source>
        <dbReference type="EMBL" id="AVK97070.1"/>
    </source>
</evidence>
<organism evidence="2 4">
    <name type="scientific">Lysinibacillus sphaericus</name>
    <name type="common">Bacillus sphaericus</name>
    <dbReference type="NCBI Taxonomy" id="1421"/>
    <lineage>
        <taxon>Bacteria</taxon>
        <taxon>Bacillati</taxon>
        <taxon>Bacillota</taxon>
        <taxon>Bacilli</taxon>
        <taxon>Bacillales</taxon>
        <taxon>Bacillaceae</taxon>
        <taxon>Lysinibacillus</taxon>
    </lineage>
</organism>
<evidence type="ECO:0000313" key="3">
    <source>
        <dbReference type="EMBL" id="SUV17073.1"/>
    </source>
</evidence>
<dbReference type="PANTHER" id="PTHR42951">
    <property type="entry name" value="METALLO-BETA-LACTAMASE DOMAIN-CONTAINING"/>
    <property type="match status" value="1"/>
</dbReference>
<dbReference type="InterPro" id="IPR036866">
    <property type="entry name" value="RibonucZ/Hydroxyglut_hydro"/>
</dbReference>
<dbReference type="InterPro" id="IPR037482">
    <property type="entry name" value="ST1585_MBL-fold"/>
</dbReference>
<dbReference type="GeneID" id="48277065"/>
<feature type="domain" description="Metallo-beta-lactamase" evidence="1">
    <location>
        <begin position="24"/>
        <end position="227"/>
    </location>
</feature>
<dbReference type="RefSeq" id="WP_024361829.1">
    <property type="nucleotide sequence ID" value="NZ_BJNS01000007.1"/>
</dbReference>
<dbReference type="EMBL" id="CP019980">
    <property type="protein sequence ID" value="AVK97070.1"/>
    <property type="molecule type" value="Genomic_DNA"/>
</dbReference>
<dbReference type="SUPFAM" id="SSF56281">
    <property type="entry name" value="Metallo-hydrolase/oxidoreductase"/>
    <property type="match status" value="1"/>
</dbReference>
<dbReference type="Proteomes" id="UP000255295">
    <property type="component" value="Unassembled WGS sequence"/>
</dbReference>
<gene>
    <name evidence="2" type="ORF">LS41612_12735</name>
    <name evidence="3" type="ORF">NCTC10338_02160</name>
</gene>
<name>A0A2S0K0Z4_LYSSH</name>
<keyword evidence="2" id="KW-0378">Hydrolase</keyword>
<dbReference type="EMBL" id="UFSZ01000001">
    <property type="protein sequence ID" value="SUV17073.1"/>
    <property type="molecule type" value="Genomic_DNA"/>
</dbReference>
<dbReference type="Pfam" id="PF00753">
    <property type="entry name" value="Lactamase_B"/>
    <property type="match status" value="1"/>
</dbReference>
<evidence type="ECO:0000259" key="1">
    <source>
        <dbReference type="SMART" id="SM00849"/>
    </source>
</evidence>
<dbReference type="GO" id="GO:0016787">
    <property type="term" value="F:hydrolase activity"/>
    <property type="evidence" value="ECO:0007669"/>
    <property type="project" value="UniProtKB-KW"/>
</dbReference>
<evidence type="ECO:0000313" key="4">
    <source>
        <dbReference type="Proteomes" id="UP000238825"/>
    </source>
</evidence>
<dbReference type="AlphaFoldDB" id="A0A2S0K0Z4"/>
<proteinExistence type="predicted"/>
<dbReference type="PANTHER" id="PTHR42951:SF22">
    <property type="entry name" value="METALLO BETA-LACTAMASE SUPERFAMILY LIPOPROTEIN"/>
    <property type="match status" value="1"/>
</dbReference>
<accession>A0A2S0K0Z4</accession>
<dbReference type="InterPro" id="IPR050855">
    <property type="entry name" value="NDM-1-like"/>
</dbReference>
<reference evidence="2 4" key="1">
    <citation type="submission" date="2017-03" db="EMBL/GenBank/DDBJ databases">
        <title>The whole genome sequencing and assembly of Lysinibacillus sphaericus DSM 28T strain.</title>
        <authorList>
            <person name="Lee Y.-J."/>
            <person name="Yi H."/>
            <person name="Bahn Y.-S."/>
            <person name="Kim J.F."/>
            <person name="Lee D.-W."/>
        </authorList>
    </citation>
    <scope>NUCLEOTIDE SEQUENCE [LARGE SCALE GENOMIC DNA]</scope>
    <source>
        <strain evidence="2 4">DSM 28</strain>
    </source>
</reference>
<evidence type="ECO:0000313" key="5">
    <source>
        <dbReference type="Proteomes" id="UP000255295"/>
    </source>
</evidence>
<dbReference type="SMART" id="SM00849">
    <property type="entry name" value="Lactamase_B"/>
    <property type="match status" value="1"/>
</dbReference>
<dbReference type="CDD" id="cd07726">
    <property type="entry name" value="ST1585-like_MBL-fold"/>
    <property type="match status" value="1"/>
</dbReference>
<sequence length="320" mass="35777">MESVQKIAPNFFCIDTHDLNRKERTSAYLLIDEKIALIETSASPSVPYIIEGLNELQITLDDIDYVIVTHIHLDHAGGAGLFLQSCPKAKLVVHPRGAGHMVDPTRLIASAKAVYGEEFQRLFDPIVPVAPERIMEARHGDILSLGNHQLTFYHTEGHAKHHVSMHYSATNGMFVGDTTGVCYPELADEAIDLIIPSTSPNQYDPDTMEQSIQLYEKLNVQELYFGHYGAYQNPTEAYRQVRYWTPLFLVEGEKALASPGTLAQQAKLLDTRLQALLHQYLQRNGIAESHPVYQTLPFDTAVSAMGILDYLQKSKPSTSK</sequence>
<dbReference type="Gene3D" id="3.60.15.10">
    <property type="entry name" value="Ribonuclease Z/Hydroxyacylglutathione hydrolase-like"/>
    <property type="match status" value="1"/>
</dbReference>
<reference evidence="3 5" key="2">
    <citation type="submission" date="2018-06" db="EMBL/GenBank/DDBJ databases">
        <authorList>
            <consortium name="Pathogen Informatics"/>
            <person name="Doyle S."/>
        </authorList>
    </citation>
    <scope>NUCLEOTIDE SEQUENCE [LARGE SCALE GENOMIC DNA]</scope>
    <source>
        <strain evidence="3 5">NCTC10338</strain>
    </source>
</reference>
<protein>
    <submittedName>
        <fullName evidence="3">Beta-lactamase domain-containing protein</fullName>
    </submittedName>
    <submittedName>
        <fullName evidence="2">MBL fold metallo-hydrolase</fullName>
    </submittedName>
</protein>
<dbReference type="Proteomes" id="UP000238825">
    <property type="component" value="Chromosome"/>
</dbReference>